<sequence length="246" mass="27295">LYFNNAKEVYTTPGVGFINDLHKLPGYSNDVDPPLMYNGERMKFGMGTVKDSYGAAPYLQIPMGDGTRLQVPKAFYHYSERDMGAESRWGIPSNGRLLGLNTLVKNNRKEINGVYLPLPNMQPINLHFITQRTFEKGIDTSAHDSSPDGTLQAAKRMCVTASEAECERALLQYHRTKTRSLRQQSKPLQQQLLNLGDLTSYSTLRDREGGGMGVVVGLPGYDPLYVGAALDANKDSNLAFQFSPPE</sequence>
<dbReference type="AlphaFoldDB" id="A0A183FIQ8"/>
<proteinExistence type="predicted"/>
<reference evidence="2" key="1">
    <citation type="submission" date="2019-09" db="UniProtKB">
        <authorList>
            <consortium name="WormBaseParasite"/>
        </authorList>
    </citation>
    <scope>IDENTIFICATION</scope>
</reference>
<keyword evidence="1" id="KW-1185">Reference proteome</keyword>
<evidence type="ECO:0000313" key="1">
    <source>
        <dbReference type="Proteomes" id="UP000050761"/>
    </source>
</evidence>
<name>A0A183FIQ8_HELPZ</name>
<organism evidence="1 2">
    <name type="scientific">Heligmosomoides polygyrus</name>
    <name type="common">Parasitic roundworm</name>
    <dbReference type="NCBI Taxonomy" id="6339"/>
    <lineage>
        <taxon>Eukaryota</taxon>
        <taxon>Metazoa</taxon>
        <taxon>Ecdysozoa</taxon>
        <taxon>Nematoda</taxon>
        <taxon>Chromadorea</taxon>
        <taxon>Rhabditida</taxon>
        <taxon>Rhabditina</taxon>
        <taxon>Rhabditomorpha</taxon>
        <taxon>Strongyloidea</taxon>
        <taxon>Heligmosomidae</taxon>
        <taxon>Heligmosomoides</taxon>
    </lineage>
</organism>
<accession>A0A183FIQ8</accession>
<dbReference type="Proteomes" id="UP000050761">
    <property type="component" value="Unassembled WGS sequence"/>
</dbReference>
<evidence type="ECO:0000313" key="2">
    <source>
        <dbReference type="WBParaSite" id="HPBE_0000680601-mRNA-1"/>
    </source>
</evidence>
<dbReference type="WBParaSite" id="HPBE_0000680601-mRNA-1">
    <property type="protein sequence ID" value="HPBE_0000680601-mRNA-1"/>
    <property type="gene ID" value="HPBE_0000680601"/>
</dbReference>
<protein>
    <submittedName>
        <fullName evidence="2">Astacin domain-containing protein</fullName>
    </submittedName>
</protein>